<keyword evidence="1" id="KW-0677">Repeat</keyword>
<evidence type="ECO:0000259" key="2">
    <source>
        <dbReference type="Pfam" id="PF24883"/>
    </source>
</evidence>
<dbReference type="Pfam" id="PF24883">
    <property type="entry name" value="NPHP3_N"/>
    <property type="match status" value="1"/>
</dbReference>
<gene>
    <name evidence="4" type="ORF">BDV96DRAFT_482873</name>
</gene>
<dbReference type="InterPro" id="IPR027417">
    <property type="entry name" value="P-loop_NTPase"/>
</dbReference>
<evidence type="ECO:0000256" key="1">
    <source>
        <dbReference type="ARBA" id="ARBA00022737"/>
    </source>
</evidence>
<dbReference type="InterPro" id="IPR056693">
    <property type="entry name" value="DUF7791"/>
</dbReference>
<feature type="domain" description="Nephrocystin 3-like N-terminal" evidence="2">
    <location>
        <begin position="257"/>
        <end position="437"/>
    </location>
</feature>
<dbReference type="Gene3D" id="3.40.50.300">
    <property type="entry name" value="P-loop containing nucleotide triphosphate hydrolases"/>
    <property type="match status" value="1"/>
</dbReference>
<proteinExistence type="predicted"/>
<dbReference type="EMBL" id="ML977311">
    <property type="protein sequence ID" value="KAF2122048.1"/>
    <property type="molecule type" value="Genomic_DNA"/>
</dbReference>
<dbReference type="Proteomes" id="UP000799770">
    <property type="component" value="Unassembled WGS sequence"/>
</dbReference>
<dbReference type="Pfam" id="PF25053">
    <property type="entry name" value="DUF7791"/>
    <property type="match status" value="1"/>
</dbReference>
<reference evidence="4" key="1">
    <citation type="journal article" date="2020" name="Stud. Mycol.">
        <title>101 Dothideomycetes genomes: a test case for predicting lifestyles and emergence of pathogens.</title>
        <authorList>
            <person name="Haridas S."/>
            <person name="Albert R."/>
            <person name="Binder M."/>
            <person name="Bloem J."/>
            <person name="Labutti K."/>
            <person name="Salamov A."/>
            <person name="Andreopoulos B."/>
            <person name="Baker S."/>
            <person name="Barry K."/>
            <person name="Bills G."/>
            <person name="Bluhm B."/>
            <person name="Cannon C."/>
            <person name="Castanera R."/>
            <person name="Culley D."/>
            <person name="Daum C."/>
            <person name="Ezra D."/>
            <person name="Gonzalez J."/>
            <person name="Henrissat B."/>
            <person name="Kuo A."/>
            <person name="Liang C."/>
            <person name="Lipzen A."/>
            <person name="Lutzoni F."/>
            <person name="Magnuson J."/>
            <person name="Mondo S."/>
            <person name="Nolan M."/>
            <person name="Ohm R."/>
            <person name="Pangilinan J."/>
            <person name="Park H.-J."/>
            <person name="Ramirez L."/>
            <person name="Alfaro M."/>
            <person name="Sun H."/>
            <person name="Tritt A."/>
            <person name="Yoshinaga Y."/>
            <person name="Zwiers L.-H."/>
            <person name="Turgeon B."/>
            <person name="Goodwin S."/>
            <person name="Spatafora J."/>
            <person name="Crous P."/>
            <person name="Grigoriev I."/>
        </authorList>
    </citation>
    <scope>NUCLEOTIDE SEQUENCE</scope>
    <source>
        <strain evidence="4">CBS 627.86</strain>
    </source>
</reference>
<accession>A0A6A5ZUP1</accession>
<dbReference type="InterPro" id="IPR056884">
    <property type="entry name" value="NPHP3-like_N"/>
</dbReference>
<feature type="domain" description="DUF7791" evidence="3">
    <location>
        <begin position="553"/>
        <end position="669"/>
    </location>
</feature>
<sequence>MEALVALGVASNVVQFVDFTAKLITRTTRIYRSTPKSKGAGKDRSGDLEIITQAFEHYNRDLADSLSLHQESQDSKLAKADKDILRICTDCTKLTAKLLSALNSLKSSKPTAWGSFVLALKTIWSESEIEDLRQTLDSYRQQLSLCLLVAVRHEIYQFQRGQAVLTTTANETRQAVESFFRDLKAEGTWELSVMRAMQQDYEDQAQNTFIRKSPAEGMQDKLVEGDRKRFDLGLLNWLRFAELDTRYEKISEAYQRTYEWIFHDPPNNEWSNFSKWLTDRSEPLYWVTGKPAAGKSTLMKFIYADPRTTQKLQSWAGKKLITCAFYFWNSGTYMQMSQEGMARTLLHSALQQKPDLWNILFPHHMEQFIAYTDPWQRPITWSEIMRALRLLVNGAGTNYRLFFFIDGLDEFDGNHGQLIELIQELVSPNVKSCVSSRPWNVFQDSFRQRPSLQLEDLTYGDIKLYVEQRFSSNPGYHERHRETPVETDKLVESITRKAAGVFLWVTLVTDSLLEGLSDGERLKDLRSRLDALPADLETLFWKILTRLSVSQLRHTSQIFQILRATSRPLGLLLLSYADEDDSDYVRQSIKTPATMDQKLARADILRRRLNACCKGLLESKPLPGVPTIDTEVGYLHRTVKDFVERPEIWPKFLEMTESSFNPCARLCNAHTLMLPGQRT</sequence>
<dbReference type="OrthoDB" id="443402at2759"/>
<protein>
    <submittedName>
        <fullName evidence="4">Uncharacterized protein</fullName>
    </submittedName>
</protein>
<evidence type="ECO:0000313" key="4">
    <source>
        <dbReference type="EMBL" id="KAF2122048.1"/>
    </source>
</evidence>
<dbReference type="PANTHER" id="PTHR10039:SF5">
    <property type="entry name" value="NACHT DOMAIN-CONTAINING PROTEIN"/>
    <property type="match status" value="1"/>
</dbReference>
<dbReference type="SUPFAM" id="SSF52540">
    <property type="entry name" value="P-loop containing nucleoside triphosphate hydrolases"/>
    <property type="match status" value="1"/>
</dbReference>
<evidence type="ECO:0000259" key="3">
    <source>
        <dbReference type="Pfam" id="PF25053"/>
    </source>
</evidence>
<dbReference type="PANTHER" id="PTHR10039">
    <property type="entry name" value="AMELOGENIN"/>
    <property type="match status" value="1"/>
</dbReference>
<organism evidence="4 5">
    <name type="scientific">Lophiotrema nucula</name>
    <dbReference type="NCBI Taxonomy" id="690887"/>
    <lineage>
        <taxon>Eukaryota</taxon>
        <taxon>Fungi</taxon>
        <taxon>Dikarya</taxon>
        <taxon>Ascomycota</taxon>
        <taxon>Pezizomycotina</taxon>
        <taxon>Dothideomycetes</taxon>
        <taxon>Pleosporomycetidae</taxon>
        <taxon>Pleosporales</taxon>
        <taxon>Lophiotremataceae</taxon>
        <taxon>Lophiotrema</taxon>
    </lineage>
</organism>
<keyword evidence="5" id="KW-1185">Reference proteome</keyword>
<dbReference type="AlphaFoldDB" id="A0A6A5ZUP1"/>
<feature type="non-terminal residue" evidence="4">
    <location>
        <position position="679"/>
    </location>
</feature>
<evidence type="ECO:0000313" key="5">
    <source>
        <dbReference type="Proteomes" id="UP000799770"/>
    </source>
</evidence>
<name>A0A6A5ZUP1_9PLEO</name>